<proteinExistence type="predicted"/>
<evidence type="ECO:0000313" key="2">
    <source>
        <dbReference type="Proteomes" id="UP000287033"/>
    </source>
</evidence>
<gene>
    <name evidence="1" type="ORF">chiPu_0009344</name>
</gene>
<dbReference type="AlphaFoldDB" id="A0A401SKI1"/>
<evidence type="ECO:0000313" key="1">
    <source>
        <dbReference type="EMBL" id="GCC30890.1"/>
    </source>
</evidence>
<reference evidence="1 2" key="1">
    <citation type="journal article" date="2018" name="Nat. Ecol. Evol.">
        <title>Shark genomes provide insights into elasmobranch evolution and the origin of vertebrates.</title>
        <authorList>
            <person name="Hara Y"/>
            <person name="Yamaguchi K"/>
            <person name="Onimaru K"/>
            <person name="Kadota M"/>
            <person name="Koyanagi M"/>
            <person name="Keeley SD"/>
            <person name="Tatsumi K"/>
            <person name="Tanaka K"/>
            <person name="Motone F"/>
            <person name="Kageyama Y"/>
            <person name="Nozu R"/>
            <person name="Adachi N"/>
            <person name="Nishimura O"/>
            <person name="Nakagawa R"/>
            <person name="Tanegashima C"/>
            <person name="Kiyatake I"/>
            <person name="Matsumoto R"/>
            <person name="Murakumo K"/>
            <person name="Nishida K"/>
            <person name="Terakita A"/>
            <person name="Kuratani S"/>
            <person name="Sato K"/>
            <person name="Hyodo S Kuraku.S."/>
        </authorList>
    </citation>
    <scope>NUCLEOTIDE SEQUENCE [LARGE SCALE GENOMIC DNA]</scope>
</reference>
<protein>
    <submittedName>
        <fullName evidence="1">Uncharacterized protein</fullName>
    </submittedName>
</protein>
<sequence>MVHFQQPWGQAAGLCAGRQFTEFLQARAGNASGCPGDPFPMKDEDCGEGHLRCQELSTAAFGPLDKILPQWKFSRD</sequence>
<keyword evidence="2" id="KW-1185">Reference proteome</keyword>
<dbReference type="Proteomes" id="UP000287033">
    <property type="component" value="Unassembled WGS sequence"/>
</dbReference>
<comment type="caution">
    <text evidence="1">The sequence shown here is derived from an EMBL/GenBank/DDBJ whole genome shotgun (WGS) entry which is preliminary data.</text>
</comment>
<accession>A0A401SKI1</accession>
<organism evidence="1 2">
    <name type="scientific">Chiloscyllium punctatum</name>
    <name type="common">Brownbanded bambooshark</name>
    <name type="synonym">Hemiscyllium punctatum</name>
    <dbReference type="NCBI Taxonomy" id="137246"/>
    <lineage>
        <taxon>Eukaryota</taxon>
        <taxon>Metazoa</taxon>
        <taxon>Chordata</taxon>
        <taxon>Craniata</taxon>
        <taxon>Vertebrata</taxon>
        <taxon>Chondrichthyes</taxon>
        <taxon>Elasmobranchii</taxon>
        <taxon>Galeomorphii</taxon>
        <taxon>Galeoidea</taxon>
        <taxon>Orectolobiformes</taxon>
        <taxon>Hemiscylliidae</taxon>
        <taxon>Chiloscyllium</taxon>
    </lineage>
</organism>
<dbReference type="EMBL" id="BEZZ01000330">
    <property type="protein sequence ID" value="GCC30890.1"/>
    <property type="molecule type" value="Genomic_DNA"/>
</dbReference>
<name>A0A401SKI1_CHIPU</name>